<evidence type="ECO:0000256" key="4">
    <source>
        <dbReference type="ARBA" id="ARBA00022989"/>
    </source>
</evidence>
<keyword evidence="4 6" id="KW-1133">Transmembrane helix</keyword>
<dbReference type="Proteomes" id="UP000662914">
    <property type="component" value="Chromosome"/>
</dbReference>
<evidence type="ECO:0000256" key="5">
    <source>
        <dbReference type="ARBA" id="ARBA00023136"/>
    </source>
</evidence>
<evidence type="ECO:0000256" key="3">
    <source>
        <dbReference type="ARBA" id="ARBA00022870"/>
    </source>
</evidence>
<dbReference type="KEGG" id="ddz:DSYM_15730"/>
<proteinExistence type="predicted"/>
<evidence type="ECO:0000256" key="1">
    <source>
        <dbReference type="ARBA" id="ARBA00004551"/>
    </source>
</evidence>
<dbReference type="EMBL" id="AP021857">
    <property type="protein sequence ID" value="BBO20874.1"/>
    <property type="molecule type" value="Genomic_DNA"/>
</dbReference>
<evidence type="ECO:0000313" key="8">
    <source>
        <dbReference type="Proteomes" id="UP000662914"/>
    </source>
</evidence>
<dbReference type="Pfam" id="PF17537">
    <property type="entry name" value="DUF5455"/>
    <property type="match status" value="1"/>
</dbReference>
<protein>
    <submittedName>
        <fullName evidence="7">Uncharacterized protein</fullName>
    </submittedName>
</protein>
<gene>
    <name evidence="7" type="ORF">DSYM_15730</name>
</gene>
<evidence type="ECO:0000313" key="7">
    <source>
        <dbReference type="EMBL" id="BBO20874.1"/>
    </source>
</evidence>
<dbReference type="AlphaFoldDB" id="A0A809SAF7"/>
<sequence length="105" mass="10833">MATLAAWLASLVSAAFGFLSAQIGAKAALYVAVAAVSLTITAALYATIQGLVAGLVSTVTNEAFRMAFYSIWPSNATTCISACLGADVAVFIYRYKVGIVEAMAK</sequence>
<dbReference type="GO" id="GO:0033644">
    <property type="term" value="C:host cell membrane"/>
    <property type="evidence" value="ECO:0007669"/>
    <property type="project" value="UniProtKB-SubCell"/>
</dbReference>
<comment type="subcellular location">
    <subcellularLocation>
        <location evidence="1">Host membrane</location>
    </subcellularLocation>
</comment>
<keyword evidence="3" id="KW-1043">Host membrane</keyword>
<accession>A0A809SAF7</accession>
<dbReference type="InterPro" id="IPR035210">
    <property type="entry name" value="DUF5455"/>
</dbReference>
<keyword evidence="5 6" id="KW-0472">Membrane</keyword>
<name>A0A809SAF7_9PROT</name>
<keyword evidence="2 6" id="KW-0812">Transmembrane</keyword>
<feature type="transmembrane region" description="Helical" evidence="6">
    <location>
        <begin position="27"/>
        <end position="56"/>
    </location>
</feature>
<evidence type="ECO:0000256" key="6">
    <source>
        <dbReference type="SAM" id="Phobius"/>
    </source>
</evidence>
<reference evidence="7" key="1">
    <citation type="journal article" name="DNA Res.">
        <title>The physiological potential of anammox bacteria as revealed by their core genome structure.</title>
        <authorList>
            <person name="Okubo T."/>
            <person name="Toyoda A."/>
            <person name="Fukuhara K."/>
            <person name="Uchiyama I."/>
            <person name="Harigaya Y."/>
            <person name="Kuroiwa M."/>
            <person name="Suzuki T."/>
            <person name="Murakami Y."/>
            <person name="Suwa Y."/>
            <person name="Takami H."/>
        </authorList>
    </citation>
    <scope>NUCLEOTIDE SEQUENCE</scope>
    <source>
        <strain evidence="7">317325-3</strain>
    </source>
</reference>
<evidence type="ECO:0000256" key="2">
    <source>
        <dbReference type="ARBA" id="ARBA00022692"/>
    </source>
</evidence>
<organism evidence="7 8">
    <name type="scientific">Candidatus Desulfobacillus denitrificans</name>
    <dbReference type="NCBI Taxonomy" id="2608985"/>
    <lineage>
        <taxon>Bacteria</taxon>
        <taxon>Pseudomonadati</taxon>
        <taxon>Pseudomonadota</taxon>
        <taxon>Betaproteobacteria</taxon>
        <taxon>Candidatus Desulfobacillus</taxon>
    </lineage>
</organism>